<name>U1QI08_9ACTO</name>
<evidence type="ECO:0000256" key="2">
    <source>
        <dbReference type="SAM" id="MobiDB-lite"/>
    </source>
</evidence>
<dbReference type="FunFam" id="3.30.479.30:FF:000004">
    <property type="entry name" value="Putative membrane protease family, stomatin"/>
    <property type="match status" value="1"/>
</dbReference>
<dbReference type="PRINTS" id="PR00721">
    <property type="entry name" value="STOMATIN"/>
</dbReference>
<dbReference type="GO" id="GO:0098552">
    <property type="term" value="C:side of membrane"/>
    <property type="evidence" value="ECO:0007669"/>
    <property type="project" value="UniProtKB-ARBA"/>
</dbReference>
<feature type="compositionally biased region" description="Gly residues" evidence="2">
    <location>
        <begin position="288"/>
        <end position="300"/>
    </location>
</feature>
<feature type="domain" description="Band 7" evidence="3">
    <location>
        <begin position="21"/>
        <end position="179"/>
    </location>
</feature>
<feature type="region of interest" description="Disordered" evidence="2">
    <location>
        <begin position="288"/>
        <end position="315"/>
    </location>
</feature>
<dbReference type="SMART" id="SM00244">
    <property type="entry name" value="PHB"/>
    <property type="match status" value="1"/>
</dbReference>
<dbReference type="RefSeq" id="WP_021605198.1">
    <property type="nucleotide sequence ID" value="NZ_KE951560.1"/>
</dbReference>
<evidence type="ECO:0000256" key="1">
    <source>
        <dbReference type="ARBA" id="ARBA00008164"/>
    </source>
</evidence>
<sequence length="437" mass="45791">MPVISFILLLLAVLVIVIIFRAVRIVKQSTAIIVERLGRFQAAYTAGLHFLVPFVDRVRNVMDMREQVVSFPPQPVITSDNLVVSIDSVVYYQITDPTRATYEISNYLQAIEQLTVTTLRNVVGSMDLEQTLTSRDQINGQLRGVLDQATGRWGIRVNSVELKSIDPPASIQGSMEQQMRAERDRRAAILTAEGVKQSQILTAEGDKQSAILRAEGQAQSAILKAQGESRAILQVFDAIHRGNADSKLLAYQYLQTLPKIANGSSSKMWIVPTEFTAALDGIAGALGGGKDGGPGGGLSGSDGDDDSSAGVDLSGSELDLGIASDLASTSLQAPEEALAQARGEVESASQEASEEPAPKGSAAPKRPADDADDGATVTVPTSDGVEGTHSAYGSHAAGPAEQSGQPGTVPPRGGGYGIQAQPGYGTPPGTPQGPYGA</sequence>
<dbReference type="InterPro" id="IPR001107">
    <property type="entry name" value="Band_7"/>
</dbReference>
<accession>U1QI08</accession>
<dbReference type="Gene3D" id="3.30.479.30">
    <property type="entry name" value="Band 7 domain"/>
    <property type="match status" value="1"/>
</dbReference>
<dbReference type="InterPro" id="IPR001972">
    <property type="entry name" value="Stomatin_HflK_fam"/>
</dbReference>
<dbReference type="InterPro" id="IPR036013">
    <property type="entry name" value="Band_7/SPFH_dom_sf"/>
</dbReference>
<dbReference type="Pfam" id="PF01145">
    <property type="entry name" value="Band_7"/>
    <property type="match status" value="1"/>
</dbReference>
<evidence type="ECO:0000259" key="3">
    <source>
        <dbReference type="SMART" id="SM00244"/>
    </source>
</evidence>
<dbReference type="AlphaFoldDB" id="U1QI08"/>
<dbReference type="SUPFAM" id="SSF117892">
    <property type="entry name" value="Band 7/SPFH domain"/>
    <property type="match status" value="1"/>
</dbReference>
<protein>
    <submittedName>
        <fullName evidence="4">SPFH/Band 7/PHB domain protein</fullName>
    </submittedName>
</protein>
<dbReference type="PATRIC" id="fig|1227262.3.peg.353"/>
<dbReference type="CDD" id="cd08829">
    <property type="entry name" value="SPFH_paraslipin"/>
    <property type="match status" value="1"/>
</dbReference>
<gene>
    <name evidence="4" type="ORF">HMPREF1549_00441</name>
</gene>
<evidence type="ECO:0000313" key="4">
    <source>
        <dbReference type="EMBL" id="ERH21841.1"/>
    </source>
</evidence>
<dbReference type="EMBL" id="AWSD01000044">
    <property type="protein sequence ID" value="ERH21841.1"/>
    <property type="molecule type" value="Genomic_DNA"/>
</dbReference>
<dbReference type="PANTHER" id="PTHR43327:SF10">
    <property type="entry name" value="STOMATIN-LIKE PROTEIN 2, MITOCHONDRIAL"/>
    <property type="match status" value="1"/>
</dbReference>
<dbReference type="HOGENOM" id="CLU_024949_0_1_11"/>
<dbReference type="InterPro" id="IPR050710">
    <property type="entry name" value="Band7/mec-2_domain"/>
</dbReference>
<comment type="caution">
    <text evidence="4">The sequence shown here is derived from an EMBL/GenBank/DDBJ whole genome shotgun (WGS) entry which is preliminary data.</text>
</comment>
<reference evidence="4" key="1">
    <citation type="submission" date="2013-06" db="EMBL/GenBank/DDBJ databases">
        <authorList>
            <person name="Weinstock G."/>
            <person name="Sodergren E."/>
            <person name="Lobos E.A."/>
            <person name="Fulton L."/>
            <person name="Fulton R."/>
            <person name="Courtney L."/>
            <person name="Fronick C."/>
            <person name="O'Laughlin M."/>
            <person name="Godfrey J."/>
            <person name="Wilson R.M."/>
            <person name="Miner T."/>
            <person name="Farmer C."/>
            <person name="Delehaunty K."/>
            <person name="Cordes M."/>
            <person name="Minx P."/>
            <person name="Tomlinson C."/>
            <person name="Chen J."/>
            <person name="Wollam A."/>
            <person name="Pepin K.H."/>
            <person name="Bhonagiri V."/>
            <person name="Zhang X."/>
            <person name="Warren W."/>
            <person name="Mitreva M."/>
            <person name="Mardis E.R."/>
            <person name="Wilson R.K."/>
        </authorList>
    </citation>
    <scope>NUCLEOTIDE SEQUENCE [LARGE SCALE GENOMIC DNA]</scope>
    <source>
        <strain evidence="4">F0510</strain>
    </source>
</reference>
<dbReference type="GO" id="GO:0005886">
    <property type="term" value="C:plasma membrane"/>
    <property type="evidence" value="ECO:0007669"/>
    <property type="project" value="UniProtKB-ARBA"/>
</dbReference>
<organism evidence="4">
    <name type="scientific">Actinomyces johnsonii F0510</name>
    <dbReference type="NCBI Taxonomy" id="1227262"/>
    <lineage>
        <taxon>Bacteria</taxon>
        <taxon>Bacillati</taxon>
        <taxon>Actinomycetota</taxon>
        <taxon>Actinomycetes</taxon>
        <taxon>Actinomycetales</taxon>
        <taxon>Actinomycetaceae</taxon>
        <taxon>Actinomyces</taxon>
    </lineage>
</organism>
<dbReference type="PANTHER" id="PTHR43327">
    <property type="entry name" value="STOMATIN-LIKE PROTEIN 2, MITOCHONDRIAL"/>
    <property type="match status" value="1"/>
</dbReference>
<proteinExistence type="inferred from homology"/>
<comment type="similarity">
    <text evidence="1">Belongs to the band 7/mec-2 family.</text>
</comment>
<feature type="region of interest" description="Disordered" evidence="2">
    <location>
        <begin position="331"/>
        <end position="437"/>
    </location>
</feature>
<dbReference type="OrthoDB" id="9809197at2"/>
<dbReference type="Proteomes" id="UP000016498">
    <property type="component" value="Unassembled WGS sequence"/>
</dbReference>